<sequence>MKYRFKSKFSRISKRSKFKEFILCTLDWLVTFFPKVYIPLEPVHTLAGKLFTILETRGIEETIRYSKSMRSNLFNAVSKLPVLAEVRKLPRKELPKSILWLRKVDESLVYPYIRLILTTCYLTRTLRLPEDLKTSTITDGPKSRYPSDIGKFSRDFWKDLGHKHVNACVPSRVSFSQFHLTTKRGPNGHALWTSIVDFISLPDSLVESIKVVGGRKLTKRINYMSKYKDLLPVSLFQLPKVLSFRKITAIPDVEGKSRVVAILDYWSQTSLRPLHHYLFFRCLKQIKQDCTFDQGSFISKLPNNEEPYYSVDLSAATDRFPILLIEEVLLPKFGEKFVKEWRNIMVGYSFDSKDGPISYQVGNPMGAYSSWNSFALAHHYVIYYCCRILKLKWRDAPYVMLGDDICIKHKSLAELYIKTMEDLGVEISYEKSHVSPYAYEFAKRFIHNNQEITPFPINALHEFRNNPVLGLNLLINEERKGWSHPIGTTLESLILLLEKRKFSSSYRSRKRLELYPIHQFMMVLQGKQTAHEALSPLVRLLYPGVVYNKMEEAHIERTENCPYMGLLRSSIMQLFVESGESKEDDKPLGLIAMELVIFITSLELKDSDTHQDIIESIPHLQIHGEIENTYMRIQREAWDIDTIYGGDWKLSLRAITIPISDEIYFDRNKELKIQASGKLAKVFNFNLEQLAAFPQMI</sequence>
<dbReference type="InterPro" id="IPR043502">
    <property type="entry name" value="DNA/RNA_pol_sf"/>
</dbReference>
<organism evidence="1">
    <name type="scientific">viral metagenome</name>
    <dbReference type="NCBI Taxonomy" id="1070528"/>
    <lineage>
        <taxon>unclassified sequences</taxon>
        <taxon>metagenomes</taxon>
        <taxon>organismal metagenomes</taxon>
    </lineage>
</organism>
<dbReference type="PANTHER" id="PTHR34456:SF13">
    <property type="entry name" value="REVERSE TRANSCRIPTASE DOMAIN-CONTAINING PROTEIN"/>
    <property type="match status" value="1"/>
</dbReference>
<name>A0A2V0RHZ4_9ZZZZ</name>
<dbReference type="PANTHER" id="PTHR34456">
    <property type="entry name" value="MITOVIRUS RNA-DEPENDENT RNA POLYMERASE"/>
    <property type="match status" value="1"/>
</dbReference>
<proteinExistence type="predicted"/>
<dbReference type="SUPFAM" id="SSF56672">
    <property type="entry name" value="DNA/RNA polymerases"/>
    <property type="match status" value="1"/>
</dbReference>
<dbReference type="EMBL" id="BDQA01000763">
    <property type="protein sequence ID" value="GBH22198.1"/>
    <property type="molecule type" value="Genomic_RNA"/>
</dbReference>
<accession>A0A2V0RHZ4</accession>
<comment type="caution">
    <text evidence="1">The sequence shown here is derived from an EMBL/GenBank/DDBJ whole genome shotgun (WGS) entry which is preliminary data.</text>
</comment>
<protein>
    <submittedName>
        <fullName evidence="1">RdRp</fullName>
    </submittedName>
</protein>
<evidence type="ECO:0000313" key="1">
    <source>
        <dbReference type="EMBL" id="GBH22198.1"/>
    </source>
</evidence>
<dbReference type="Pfam" id="PF05919">
    <property type="entry name" value="Mitovir_RNA_pol"/>
    <property type="match status" value="1"/>
</dbReference>
<reference evidence="1" key="1">
    <citation type="submission" date="2017-04" db="EMBL/GenBank/DDBJ databases">
        <title>Unveiling RNA virosphere associated with marine microorganisms.</title>
        <authorList>
            <person name="Urayama S."/>
            <person name="Takaki Y."/>
            <person name="Nishi S."/>
            <person name="Yoshida Y."/>
            <person name="Deguchi S."/>
            <person name="Takai K."/>
            <person name="Nunoura T."/>
        </authorList>
    </citation>
    <scope>NUCLEOTIDE SEQUENCE</scope>
</reference>
<dbReference type="AlphaFoldDB" id="A0A2V0RHZ4"/>
<dbReference type="InterPro" id="IPR008686">
    <property type="entry name" value="RNA_pol_mitovir"/>
</dbReference>